<dbReference type="GeneID" id="20669290"/>
<dbReference type="KEGG" id="hir:HETIRDRAFT_28547"/>
<protein>
    <submittedName>
        <fullName evidence="1">Uncharacterized protein</fullName>
    </submittedName>
</protein>
<dbReference type="EMBL" id="KI925454">
    <property type="protein sequence ID" value="ETW86462.1"/>
    <property type="molecule type" value="Genomic_DNA"/>
</dbReference>
<dbReference type="AlphaFoldDB" id="W4KKW4"/>
<evidence type="ECO:0000313" key="2">
    <source>
        <dbReference type="Proteomes" id="UP000030671"/>
    </source>
</evidence>
<dbReference type="RefSeq" id="XP_009540268.1">
    <property type="nucleotide sequence ID" value="XM_009541973.1"/>
</dbReference>
<dbReference type="Proteomes" id="UP000030671">
    <property type="component" value="Unassembled WGS sequence"/>
</dbReference>
<feature type="non-terminal residue" evidence="1">
    <location>
        <position position="1"/>
    </location>
</feature>
<accession>W4KKW4</accession>
<organism evidence="1 2">
    <name type="scientific">Heterobasidion irregulare (strain TC 32-1)</name>
    <dbReference type="NCBI Taxonomy" id="747525"/>
    <lineage>
        <taxon>Eukaryota</taxon>
        <taxon>Fungi</taxon>
        <taxon>Dikarya</taxon>
        <taxon>Basidiomycota</taxon>
        <taxon>Agaricomycotina</taxon>
        <taxon>Agaricomycetes</taxon>
        <taxon>Russulales</taxon>
        <taxon>Bondarzewiaceae</taxon>
        <taxon>Heterobasidion</taxon>
        <taxon>Heterobasidion annosum species complex</taxon>
    </lineage>
</organism>
<sequence length="96" mass="10830">QIIFQLHIPYDQLLKASILLSDFVYDFEVLYVQHKTSCLHFVPQCMHAITHTPSTTFRIGPLGCSLQFPMEQTIGDLGAETKQLSNPFANLAQHAL</sequence>
<evidence type="ECO:0000313" key="1">
    <source>
        <dbReference type="EMBL" id="ETW86462.1"/>
    </source>
</evidence>
<proteinExistence type="predicted"/>
<name>W4KKW4_HETIT</name>
<keyword evidence="2" id="KW-1185">Reference proteome</keyword>
<dbReference type="STRING" id="747525.W4KKW4"/>
<dbReference type="OrthoDB" id="2669721at2759"/>
<dbReference type="HOGENOM" id="CLU_154299_1_0_1"/>
<gene>
    <name evidence="1" type="ORF">HETIRDRAFT_28547</name>
</gene>
<feature type="non-terminal residue" evidence="1">
    <location>
        <position position="96"/>
    </location>
</feature>
<reference evidence="1 2" key="1">
    <citation type="journal article" date="2012" name="New Phytol.">
        <title>Insight into trade-off between wood decay and parasitism from the genome of a fungal forest pathogen.</title>
        <authorList>
            <person name="Olson A."/>
            <person name="Aerts A."/>
            <person name="Asiegbu F."/>
            <person name="Belbahri L."/>
            <person name="Bouzid O."/>
            <person name="Broberg A."/>
            <person name="Canback B."/>
            <person name="Coutinho P.M."/>
            <person name="Cullen D."/>
            <person name="Dalman K."/>
            <person name="Deflorio G."/>
            <person name="van Diepen L.T."/>
            <person name="Dunand C."/>
            <person name="Duplessis S."/>
            <person name="Durling M."/>
            <person name="Gonthier P."/>
            <person name="Grimwood J."/>
            <person name="Fossdal C.G."/>
            <person name="Hansson D."/>
            <person name="Henrissat B."/>
            <person name="Hietala A."/>
            <person name="Himmelstrand K."/>
            <person name="Hoffmeister D."/>
            <person name="Hogberg N."/>
            <person name="James T.Y."/>
            <person name="Karlsson M."/>
            <person name="Kohler A."/>
            <person name="Kues U."/>
            <person name="Lee Y.H."/>
            <person name="Lin Y.C."/>
            <person name="Lind M."/>
            <person name="Lindquist E."/>
            <person name="Lombard V."/>
            <person name="Lucas S."/>
            <person name="Lunden K."/>
            <person name="Morin E."/>
            <person name="Murat C."/>
            <person name="Park J."/>
            <person name="Raffaello T."/>
            <person name="Rouze P."/>
            <person name="Salamov A."/>
            <person name="Schmutz J."/>
            <person name="Solheim H."/>
            <person name="Stahlberg J."/>
            <person name="Velez H."/>
            <person name="de Vries R.P."/>
            <person name="Wiebenga A."/>
            <person name="Woodward S."/>
            <person name="Yakovlev I."/>
            <person name="Garbelotto M."/>
            <person name="Martin F."/>
            <person name="Grigoriev I.V."/>
            <person name="Stenlid J."/>
        </authorList>
    </citation>
    <scope>NUCLEOTIDE SEQUENCE [LARGE SCALE GENOMIC DNA]</scope>
    <source>
        <strain evidence="1 2">TC 32-1</strain>
    </source>
</reference>
<dbReference type="InParanoid" id="W4KKW4"/>